<gene>
    <name evidence="2" type="ORF">SAMN02745728_00516</name>
</gene>
<accession>A0A1M7S6H1</accession>
<dbReference type="EMBL" id="FRDI01000003">
    <property type="protein sequence ID" value="SHN54279.1"/>
    <property type="molecule type" value="Genomic_DNA"/>
</dbReference>
<reference evidence="2 3" key="1">
    <citation type="submission" date="2016-12" db="EMBL/GenBank/DDBJ databases">
        <authorList>
            <person name="Song W.-J."/>
            <person name="Kurnit D.M."/>
        </authorList>
    </citation>
    <scope>NUCLEOTIDE SEQUENCE [LARGE SCALE GENOMIC DNA]</scope>
    <source>
        <strain evidence="2 3">DSM 11393</strain>
    </source>
</reference>
<keyword evidence="3" id="KW-1185">Reference proteome</keyword>
<proteinExistence type="predicted"/>
<dbReference type="InterPro" id="IPR010388">
    <property type="entry name" value="Anaerobic_Co-chelatase"/>
</dbReference>
<dbReference type="AlphaFoldDB" id="A0A1M7S6H1"/>
<organism evidence="2 3">
    <name type="scientific">Desulfovibrio litoralis DSM 11393</name>
    <dbReference type="NCBI Taxonomy" id="1121455"/>
    <lineage>
        <taxon>Bacteria</taxon>
        <taxon>Pseudomonadati</taxon>
        <taxon>Thermodesulfobacteriota</taxon>
        <taxon>Desulfovibrionia</taxon>
        <taxon>Desulfovibrionales</taxon>
        <taxon>Desulfovibrionaceae</taxon>
        <taxon>Desulfovibrio</taxon>
    </lineage>
</organism>
<evidence type="ECO:0000313" key="3">
    <source>
        <dbReference type="Proteomes" id="UP000186469"/>
    </source>
</evidence>
<dbReference type="Proteomes" id="UP000186469">
    <property type="component" value="Unassembled WGS sequence"/>
</dbReference>
<feature type="chain" id="PRO_5012116409" evidence="1">
    <location>
        <begin position="31"/>
        <end position="308"/>
    </location>
</feature>
<dbReference type="GO" id="GO:0016852">
    <property type="term" value="F:sirohydrochlorin cobaltochelatase activity"/>
    <property type="evidence" value="ECO:0007669"/>
    <property type="project" value="InterPro"/>
</dbReference>
<protein>
    <submittedName>
        <fullName evidence="2">Sirohydrochlorin cobaltochelatase</fullName>
    </submittedName>
</protein>
<dbReference type="Gene3D" id="3.40.50.1400">
    <property type="match status" value="2"/>
</dbReference>
<keyword evidence="1" id="KW-0732">Signal</keyword>
<dbReference type="SUPFAM" id="SSF53800">
    <property type="entry name" value="Chelatase"/>
    <property type="match status" value="1"/>
</dbReference>
<sequence length="308" mass="33724">MYCLSKKISKTVCCLLFFIFSLIAVNPCMANKPVVPDTVILVGFGSAVPSASMTYQKAIDELNEILNRESQMKYAVVRTAFTSRFFLNSPEGREQKAQSLEQVLASSTVQGVKQIYIQSLHVSAGQEFNDVQKISQAFEGLPKGIKKVYISSPLIASAEDAQKLAQVLITEEKASQDEVVLFVGHGGKADGASLSLLALQGALWNLAPNYYVVSLESEPSFDSALVFLEKMKAKKVRLVPLMTVIGDHVLNDIGGMDKAHDSAESLFAQLNAKGYQCVSVKKSLFERRTVLKLFAEKLVAVMRSTKTN</sequence>
<feature type="signal peptide" evidence="1">
    <location>
        <begin position="1"/>
        <end position="30"/>
    </location>
</feature>
<dbReference type="STRING" id="1121455.SAMN02745728_00516"/>
<dbReference type="OrthoDB" id="9770331at2"/>
<dbReference type="GO" id="GO:0019251">
    <property type="term" value="P:anaerobic cobalamin biosynthetic process"/>
    <property type="evidence" value="ECO:0007669"/>
    <property type="project" value="InterPro"/>
</dbReference>
<evidence type="ECO:0000256" key="1">
    <source>
        <dbReference type="SAM" id="SignalP"/>
    </source>
</evidence>
<dbReference type="Pfam" id="PF06180">
    <property type="entry name" value="CbiK"/>
    <property type="match status" value="1"/>
</dbReference>
<name>A0A1M7S6H1_9BACT</name>
<evidence type="ECO:0000313" key="2">
    <source>
        <dbReference type="EMBL" id="SHN54279.1"/>
    </source>
</evidence>